<keyword evidence="8" id="KW-0718">Serine biosynthesis</keyword>
<sequence length="343" mass="38234">MDERACKPRLRARLAGLLLAFVAAFASPVALVAADAPADILPSWNDGEAKNEIVDFVTRVTSEGSADFVAPAERIAVFDNDGTLWTEQPNYFQGMFAIDRVKAMAPEHPEWKDKEPFASLLKGDMAGIAAAGEKGIVELVMATHAGMTTDAFTKTVTDWFATARHPRFDRRYNEITFLPMRELLDYLRASGFKTYIVSGGGIEFMRPMTEQMYGIPPEQVVGSSITTKYELDGDAPVLMREPKIDFIDDGAGKPVGINTFIGRRPIFAAGNSDGDYEMLRWVTAGSGPRFGMIVHHTDGEREWAYDRQSPVGKLDKAMTEAEQRNWLLVDMKNDWRKIYAFDK</sequence>
<dbReference type="EMBL" id="CP098808">
    <property type="protein sequence ID" value="USJ26915.1"/>
    <property type="molecule type" value="Genomic_DNA"/>
</dbReference>
<dbReference type="GO" id="GO:0005737">
    <property type="term" value="C:cytoplasm"/>
    <property type="evidence" value="ECO:0007669"/>
    <property type="project" value="TreeGrafter"/>
</dbReference>
<evidence type="ECO:0000256" key="10">
    <source>
        <dbReference type="ARBA" id="ARBA00048523"/>
    </source>
</evidence>
<gene>
    <name evidence="12" type="ORF">NE863_21330</name>
</gene>
<dbReference type="Pfam" id="PF12710">
    <property type="entry name" value="HAD"/>
    <property type="match status" value="1"/>
</dbReference>
<dbReference type="InterPro" id="IPR050582">
    <property type="entry name" value="HAD-like_SerB"/>
</dbReference>
<proteinExistence type="predicted"/>
<protein>
    <recommendedName>
        <fullName evidence="3">phosphoserine phosphatase</fullName>
        <ecNumber evidence="3">3.1.3.3</ecNumber>
    </recommendedName>
</protein>
<organism evidence="12 13">
    <name type="scientific">Ensifer adhaerens</name>
    <name type="common">Sinorhizobium morelense</name>
    <dbReference type="NCBI Taxonomy" id="106592"/>
    <lineage>
        <taxon>Bacteria</taxon>
        <taxon>Pseudomonadati</taxon>
        <taxon>Pseudomonadota</taxon>
        <taxon>Alphaproteobacteria</taxon>
        <taxon>Hyphomicrobiales</taxon>
        <taxon>Rhizobiaceae</taxon>
        <taxon>Sinorhizobium/Ensifer group</taxon>
        <taxon>Ensifer</taxon>
    </lineage>
</organism>
<dbReference type="Gene3D" id="3.40.50.1000">
    <property type="entry name" value="HAD superfamily/HAD-like"/>
    <property type="match status" value="1"/>
</dbReference>
<evidence type="ECO:0000256" key="7">
    <source>
        <dbReference type="ARBA" id="ARBA00022842"/>
    </source>
</evidence>
<evidence type="ECO:0000256" key="5">
    <source>
        <dbReference type="ARBA" id="ARBA00022723"/>
    </source>
</evidence>
<feature type="chain" id="PRO_5040226236" description="phosphoserine phosphatase" evidence="11">
    <location>
        <begin position="27"/>
        <end position="343"/>
    </location>
</feature>
<dbReference type="SUPFAM" id="SSF56784">
    <property type="entry name" value="HAD-like"/>
    <property type="match status" value="1"/>
</dbReference>
<accession>A0A9Q8YEZ2</accession>
<dbReference type="PANTHER" id="PTHR43344">
    <property type="entry name" value="PHOSPHOSERINE PHOSPHATASE"/>
    <property type="match status" value="1"/>
</dbReference>
<dbReference type="PANTHER" id="PTHR43344:SF2">
    <property type="entry name" value="PHOSPHOSERINE PHOSPHATASE"/>
    <property type="match status" value="1"/>
</dbReference>
<evidence type="ECO:0000256" key="3">
    <source>
        <dbReference type="ARBA" id="ARBA00012640"/>
    </source>
</evidence>
<dbReference type="GO" id="GO:0006564">
    <property type="term" value="P:L-serine biosynthetic process"/>
    <property type="evidence" value="ECO:0007669"/>
    <property type="project" value="UniProtKB-KW"/>
</dbReference>
<dbReference type="EC" id="3.1.3.3" evidence="3"/>
<evidence type="ECO:0000256" key="11">
    <source>
        <dbReference type="SAM" id="SignalP"/>
    </source>
</evidence>
<comment type="cofactor">
    <cofactor evidence="1">
        <name>Mg(2+)</name>
        <dbReference type="ChEBI" id="CHEBI:18420"/>
    </cofactor>
</comment>
<dbReference type="Proteomes" id="UP001055460">
    <property type="component" value="Plasmid pA"/>
</dbReference>
<dbReference type="InterPro" id="IPR036412">
    <property type="entry name" value="HAD-like_sf"/>
</dbReference>
<evidence type="ECO:0000313" key="12">
    <source>
        <dbReference type="EMBL" id="USJ26915.1"/>
    </source>
</evidence>
<reference evidence="12" key="1">
    <citation type="submission" date="2022-06" db="EMBL/GenBank/DDBJ databases">
        <title>Physiological and biochemical characterization and genomic elucidation of a strain of the genus Ensifer adhaerens M8 that combines arsenic oxidation and chromium reduction.</title>
        <authorList>
            <person name="Li X."/>
            <person name="Yu c."/>
        </authorList>
    </citation>
    <scope>NUCLEOTIDE SEQUENCE</scope>
    <source>
        <strain evidence="12">M8</strain>
        <plasmid evidence="12">pA</plasmid>
    </source>
</reference>
<feature type="signal peptide" evidence="11">
    <location>
        <begin position="1"/>
        <end position="26"/>
    </location>
</feature>
<keyword evidence="7" id="KW-0460">Magnesium</keyword>
<evidence type="ECO:0000256" key="8">
    <source>
        <dbReference type="ARBA" id="ARBA00023299"/>
    </source>
</evidence>
<keyword evidence="11" id="KW-0732">Signal</keyword>
<comment type="catalytic activity">
    <reaction evidence="10">
        <text>O-phospho-D-serine + H2O = D-serine + phosphate</text>
        <dbReference type="Rhea" id="RHEA:24873"/>
        <dbReference type="ChEBI" id="CHEBI:15377"/>
        <dbReference type="ChEBI" id="CHEBI:35247"/>
        <dbReference type="ChEBI" id="CHEBI:43474"/>
        <dbReference type="ChEBI" id="CHEBI:58680"/>
        <dbReference type="EC" id="3.1.3.3"/>
    </reaction>
</comment>
<evidence type="ECO:0000256" key="2">
    <source>
        <dbReference type="ARBA" id="ARBA00005135"/>
    </source>
</evidence>
<dbReference type="GO" id="GO:0036424">
    <property type="term" value="F:L-phosphoserine phosphatase activity"/>
    <property type="evidence" value="ECO:0007669"/>
    <property type="project" value="TreeGrafter"/>
</dbReference>
<dbReference type="InterPro" id="IPR023214">
    <property type="entry name" value="HAD_sf"/>
</dbReference>
<dbReference type="GO" id="GO:0000287">
    <property type="term" value="F:magnesium ion binding"/>
    <property type="evidence" value="ECO:0007669"/>
    <property type="project" value="TreeGrafter"/>
</dbReference>
<keyword evidence="12" id="KW-0614">Plasmid</keyword>
<evidence type="ECO:0000256" key="4">
    <source>
        <dbReference type="ARBA" id="ARBA00022605"/>
    </source>
</evidence>
<dbReference type="AlphaFoldDB" id="A0A9Q8YEZ2"/>
<name>A0A9Q8YEZ2_ENSAD</name>
<evidence type="ECO:0000256" key="9">
    <source>
        <dbReference type="ARBA" id="ARBA00048138"/>
    </source>
</evidence>
<evidence type="ECO:0000256" key="6">
    <source>
        <dbReference type="ARBA" id="ARBA00022801"/>
    </source>
</evidence>
<keyword evidence="4" id="KW-0028">Amino-acid biosynthesis</keyword>
<dbReference type="RefSeq" id="WP_113080902.1">
    <property type="nucleotide sequence ID" value="NZ_CP098808.1"/>
</dbReference>
<keyword evidence="5" id="KW-0479">Metal-binding</keyword>
<comment type="catalytic activity">
    <reaction evidence="9">
        <text>O-phospho-L-serine + H2O = L-serine + phosphate</text>
        <dbReference type="Rhea" id="RHEA:21208"/>
        <dbReference type="ChEBI" id="CHEBI:15377"/>
        <dbReference type="ChEBI" id="CHEBI:33384"/>
        <dbReference type="ChEBI" id="CHEBI:43474"/>
        <dbReference type="ChEBI" id="CHEBI:57524"/>
        <dbReference type="EC" id="3.1.3.3"/>
    </reaction>
</comment>
<geneLocation type="plasmid" evidence="12 13">
    <name>pA</name>
</geneLocation>
<comment type="pathway">
    <text evidence="2">Amino-acid biosynthesis; L-serine biosynthesis; L-serine from 3-phospho-D-glycerate: step 3/3.</text>
</comment>
<keyword evidence="6 12" id="KW-0378">Hydrolase</keyword>
<evidence type="ECO:0000313" key="13">
    <source>
        <dbReference type="Proteomes" id="UP001055460"/>
    </source>
</evidence>
<evidence type="ECO:0000256" key="1">
    <source>
        <dbReference type="ARBA" id="ARBA00001946"/>
    </source>
</evidence>